<dbReference type="GO" id="GO:0003755">
    <property type="term" value="F:peptidyl-prolyl cis-trans isomerase activity"/>
    <property type="evidence" value="ECO:0007669"/>
    <property type="project" value="UniProtKB-UniRule"/>
</dbReference>
<feature type="domain" description="PpiC" evidence="3">
    <location>
        <begin position="51"/>
        <end position="139"/>
    </location>
</feature>
<evidence type="ECO:0000256" key="2">
    <source>
        <dbReference type="RuleBase" id="RU363014"/>
    </source>
</evidence>
<dbReference type="PANTHER" id="PTHR43629">
    <property type="entry name" value="PEPTIDYL-PROLYL CIS-TRANS ISOMERASE"/>
    <property type="match status" value="1"/>
</dbReference>
<evidence type="ECO:0000259" key="3">
    <source>
        <dbReference type="PROSITE" id="PS50198"/>
    </source>
</evidence>
<keyword evidence="6" id="KW-1185">Reference proteome</keyword>
<dbReference type="PROSITE" id="PS50198">
    <property type="entry name" value="PPIC_PPIASE_2"/>
    <property type="match status" value="1"/>
</dbReference>
<dbReference type="Pfam" id="PF00581">
    <property type="entry name" value="Rhodanese"/>
    <property type="match status" value="1"/>
</dbReference>
<evidence type="ECO:0000313" key="5">
    <source>
        <dbReference type="EMBL" id="KAG8460621.1"/>
    </source>
</evidence>
<keyword evidence="1 2" id="KW-0413">Isomerase</keyword>
<feature type="chain" id="PRO_5035339660" description="Peptidyl-prolyl cis-trans isomerase" evidence="2">
    <location>
        <begin position="20"/>
        <end position="271"/>
    </location>
</feature>
<feature type="domain" description="Rhodanese" evidence="4">
    <location>
        <begin position="160"/>
        <end position="256"/>
    </location>
</feature>
<dbReference type="PROSITE" id="PS50206">
    <property type="entry name" value="RHODANESE_3"/>
    <property type="match status" value="1"/>
</dbReference>
<comment type="catalytic activity">
    <reaction evidence="2">
        <text>[protein]-peptidylproline (omega=180) = [protein]-peptidylproline (omega=0)</text>
        <dbReference type="Rhea" id="RHEA:16237"/>
        <dbReference type="Rhea" id="RHEA-COMP:10747"/>
        <dbReference type="Rhea" id="RHEA-COMP:10748"/>
        <dbReference type="ChEBI" id="CHEBI:83833"/>
        <dbReference type="ChEBI" id="CHEBI:83834"/>
        <dbReference type="EC" id="5.2.1.8"/>
    </reaction>
</comment>
<keyword evidence="1 2" id="KW-0697">Rotamase</keyword>
<dbReference type="EC" id="5.2.1.8" evidence="2"/>
<protein>
    <recommendedName>
        <fullName evidence="2">Peptidyl-prolyl cis-trans isomerase</fullName>
        <ecNumber evidence="2">5.2.1.8</ecNumber>
    </recommendedName>
</protein>
<dbReference type="InterPro" id="IPR046357">
    <property type="entry name" value="PPIase_dom_sf"/>
</dbReference>
<dbReference type="InterPro" id="IPR001763">
    <property type="entry name" value="Rhodanese-like_dom"/>
</dbReference>
<evidence type="ECO:0000259" key="4">
    <source>
        <dbReference type="PROSITE" id="PS50206"/>
    </source>
</evidence>
<keyword evidence="2" id="KW-0732">Signal</keyword>
<reference evidence="5" key="1">
    <citation type="submission" date="2021-05" db="EMBL/GenBank/DDBJ databases">
        <title>The genome of the haptophyte Pavlova lutheri (Diacronema luteri, Pavlovales) - a model for lipid biosynthesis in eukaryotic algae.</title>
        <authorList>
            <person name="Hulatt C.J."/>
            <person name="Posewitz M.C."/>
        </authorList>
    </citation>
    <scope>NUCLEOTIDE SEQUENCE</scope>
    <source>
        <strain evidence="5">NIVA-4/92</strain>
    </source>
</reference>
<accession>A0A8J5X8B1</accession>
<name>A0A8J5X8B1_DIALT</name>
<dbReference type="SUPFAM" id="SSF54534">
    <property type="entry name" value="FKBP-like"/>
    <property type="match status" value="1"/>
</dbReference>
<dbReference type="OMA" id="MQDPSFF"/>
<dbReference type="EMBL" id="JAGTXO010000031">
    <property type="protein sequence ID" value="KAG8460621.1"/>
    <property type="molecule type" value="Genomic_DNA"/>
</dbReference>
<gene>
    <name evidence="5" type="ORF">KFE25_011396</name>
</gene>
<dbReference type="Proteomes" id="UP000751190">
    <property type="component" value="Unassembled WGS sequence"/>
</dbReference>
<dbReference type="AlphaFoldDB" id="A0A8J5X8B1"/>
<dbReference type="PANTHER" id="PTHR43629:SF2">
    <property type="entry name" value="RHODANESE-LIKE_PPIC DOMAIN-CONTAINING PROTEIN 12, CHLOROPLASTIC"/>
    <property type="match status" value="1"/>
</dbReference>
<dbReference type="Gene3D" id="3.40.250.10">
    <property type="entry name" value="Rhodanese-like domain"/>
    <property type="match status" value="1"/>
</dbReference>
<organism evidence="5 6">
    <name type="scientific">Diacronema lutheri</name>
    <name type="common">Unicellular marine alga</name>
    <name type="synonym">Monochrysis lutheri</name>
    <dbReference type="NCBI Taxonomy" id="2081491"/>
    <lineage>
        <taxon>Eukaryota</taxon>
        <taxon>Haptista</taxon>
        <taxon>Haptophyta</taxon>
        <taxon>Pavlovophyceae</taxon>
        <taxon>Pavlovales</taxon>
        <taxon>Pavlovaceae</taxon>
        <taxon>Diacronema</taxon>
    </lineage>
</organism>
<dbReference type="SMART" id="SM00450">
    <property type="entry name" value="RHOD"/>
    <property type="match status" value="1"/>
</dbReference>
<dbReference type="SUPFAM" id="SSF52821">
    <property type="entry name" value="Rhodanese/Cell cycle control phosphatase"/>
    <property type="match status" value="1"/>
</dbReference>
<evidence type="ECO:0000256" key="1">
    <source>
        <dbReference type="PROSITE-ProRule" id="PRU00278"/>
    </source>
</evidence>
<dbReference type="OrthoDB" id="1911748at2759"/>
<dbReference type="InterPro" id="IPR036873">
    <property type="entry name" value="Rhodanese-like_dom_sf"/>
</dbReference>
<dbReference type="Gene3D" id="3.10.50.40">
    <property type="match status" value="1"/>
</dbReference>
<dbReference type="Pfam" id="PF13616">
    <property type="entry name" value="Rotamase_3"/>
    <property type="match status" value="1"/>
</dbReference>
<evidence type="ECO:0000313" key="6">
    <source>
        <dbReference type="Proteomes" id="UP000751190"/>
    </source>
</evidence>
<comment type="caution">
    <text evidence="5">The sequence shown here is derived from an EMBL/GenBank/DDBJ whole genome shotgun (WGS) entry which is preliminary data.</text>
</comment>
<proteinExistence type="predicted"/>
<sequence length="271" mass="29059">MAPLRVLALVVGLFGLARASATARVASRPASRLARSAVLASAQGATETARPNQARAAHILVDTEELADAIRAQVEGGMSFGDIAKTVSLCTSRSRGGNLGWFSAGMMTPDFERACFDATPGSLVKVQSEFGWHLIHVEETRAAPTDVSPAELKRRIDANDVHGVQFVDVRSADEVSRASIPGVQWVNLPFNEYSEWGDKVAAGELLEHEKETIVICHHGMRSSRTAQFMLQNGFRSVVSLLGGIDAYAAEADPAVGRYQNEMKGEECSSCG</sequence>
<dbReference type="InterPro" id="IPR052204">
    <property type="entry name" value="PpiC/parvulin_rotamase"/>
</dbReference>
<feature type="signal peptide" evidence="2">
    <location>
        <begin position="1"/>
        <end position="19"/>
    </location>
</feature>
<dbReference type="InterPro" id="IPR000297">
    <property type="entry name" value="PPIase_PpiC"/>
</dbReference>